<feature type="transmembrane region" description="Helical" evidence="1">
    <location>
        <begin position="130"/>
        <end position="150"/>
    </location>
</feature>
<name>A0A7X1LTZ0_9ACTN</name>
<organism evidence="2 3">
    <name type="scientific">Streptomyces mexicanus</name>
    <dbReference type="NCBI Taxonomy" id="178566"/>
    <lineage>
        <taxon>Bacteria</taxon>
        <taxon>Bacillati</taxon>
        <taxon>Actinomycetota</taxon>
        <taxon>Actinomycetes</taxon>
        <taxon>Kitasatosporales</taxon>
        <taxon>Streptomycetaceae</taxon>
        <taxon>Streptomyces</taxon>
    </lineage>
</organism>
<dbReference type="EMBL" id="JACMHY010000022">
    <property type="protein sequence ID" value="MBC2869800.1"/>
    <property type="molecule type" value="Genomic_DNA"/>
</dbReference>
<keyword evidence="1" id="KW-0472">Membrane</keyword>
<evidence type="ECO:0000313" key="3">
    <source>
        <dbReference type="Proteomes" id="UP000517694"/>
    </source>
</evidence>
<accession>A0A7X1LTZ0</accession>
<reference evidence="2 3" key="1">
    <citation type="submission" date="2020-08" db="EMBL/GenBank/DDBJ databases">
        <title>Whole-Genome Sequence of French Clinical Streptomyces mexicanus Strain Q0842.</title>
        <authorList>
            <person name="Boxberger M."/>
            <person name="La Scola B."/>
        </authorList>
    </citation>
    <scope>NUCLEOTIDE SEQUENCE [LARGE SCALE GENOMIC DNA]</scope>
    <source>
        <strain evidence="2 3">Marseille-Q0842</strain>
    </source>
</reference>
<dbReference type="OrthoDB" id="3298677at2"/>
<comment type="caution">
    <text evidence="2">The sequence shown here is derived from an EMBL/GenBank/DDBJ whole genome shotgun (WGS) entry which is preliminary data.</text>
</comment>
<sequence>MPPSSPTAWSAPAGPVNLPPAPLVGCRVCGVSPAAPITVRAHQGLLFMMRWQTLDGPFCAICGIALVRDMTTKTLWQGWWSPISLILAAPFTLVSNWIAYHKLSQLQPAAPVFPGQRQLIPGKPVLHRPMAYVALIPLIWATVVITRLIISGA</sequence>
<protein>
    <submittedName>
        <fullName evidence="2">Uncharacterized protein</fullName>
    </submittedName>
</protein>
<dbReference type="Proteomes" id="UP000517694">
    <property type="component" value="Unassembled WGS sequence"/>
</dbReference>
<keyword evidence="1" id="KW-0812">Transmembrane</keyword>
<proteinExistence type="predicted"/>
<evidence type="ECO:0000313" key="2">
    <source>
        <dbReference type="EMBL" id="MBC2869800.1"/>
    </source>
</evidence>
<gene>
    <name evidence="2" type="ORF">H1R13_34070</name>
</gene>
<evidence type="ECO:0000256" key="1">
    <source>
        <dbReference type="SAM" id="Phobius"/>
    </source>
</evidence>
<keyword evidence="3" id="KW-1185">Reference proteome</keyword>
<feature type="transmembrane region" description="Helical" evidence="1">
    <location>
        <begin position="79"/>
        <end position="100"/>
    </location>
</feature>
<keyword evidence="1" id="KW-1133">Transmembrane helix</keyword>
<dbReference type="AlphaFoldDB" id="A0A7X1LTZ0"/>